<dbReference type="GO" id="GO:0016747">
    <property type="term" value="F:acyltransferase activity, transferring groups other than amino-acyl groups"/>
    <property type="evidence" value="ECO:0007669"/>
    <property type="project" value="InterPro"/>
</dbReference>
<reference evidence="3 4" key="1">
    <citation type="submission" date="2019-07" db="EMBL/GenBank/DDBJ databases">
        <authorList>
            <person name="Kim J."/>
        </authorList>
    </citation>
    <scope>NUCLEOTIDE SEQUENCE [LARGE SCALE GENOMIC DNA]</scope>
    <source>
        <strain evidence="4">dk17</strain>
    </source>
</reference>
<feature type="transmembrane region" description="Helical" evidence="1">
    <location>
        <begin position="201"/>
        <end position="220"/>
    </location>
</feature>
<evidence type="ECO:0000256" key="1">
    <source>
        <dbReference type="SAM" id="Phobius"/>
    </source>
</evidence>
<organism evidence="3 4">
    <name type="scientific">Mucilaginibacter pallidiroseus</name>
    <dbReference type="NCBI Taxonomy" id="2599295"/>
    <lineage>
        <taxon>Bacteria</taxon>
        <taxon>Pseudomonadati</taxon>
        <taxon>Bacteroidota</taxon>
        <taxon>Sphingobacteriia</taxon>
        <taxon>Sphingobacteriales</taxon>
        <taxon>Sphingobacteriaceae</taxon>
        <taxon>Mucilaginibacter</taxon>
    </lineage>
</organism>
<evidence type="ECO:0000313" key="4">
    <source>
        <dbReference type="Proteomes" id="UP000320042"/>
    </source>
</evidence>
<dbReference type="AlphaFoldDB" id="A0A563UBY4"/>
<proteinExistence type="predicted"/>
<accession>A0A563UBY4</accession>
<feature type="domain" description="Acyltransferase 3" evidence="2">
    <location>
        <begin position="9"/>
        <end position="318"/>
    </location>
</feature>
<evidence type="ECO:0000313" key="3">
    <source>
        <dbReference type="EMBL" id="TWR28836.1"/>
    </source>
</evidence>
<dbReference type="EMBL" id="VOEJ01000005">
    <property type="protein sequence ID" value="TWR28836.1"/>
    <property type="molecule type" value="Genomic_DNA"/>
</dbReference>
<gene>
    <name evidence="3" type="ORF">FPZ43_11235</name>
</gene>
<dbReference type="Proteomes" id="UP000320042">
    <property type="component" value="Unassembled WGS sequence"/>
</dbReference>
<feature type="transmembrane region" description="Helical" evidence="1">
    <location>
        <begin position="306"/>
        <end position="330"/>
    </location>
</feature>
<protein>
    <submittedName>
        <fullName evidence="3">Acyltransferase</fullName>
    </submittedName>
</protein>
<comment type="caution">
    <text evidence="3">The sequence shown here is derived from an EMBL/GenBank/DDBJ whole genome shotgun (WGS) entry which is preliminary data.</text>
</comment>
<feature type="transmembrane region" description="Helical" evidence="1">
    <location>
        <begin position="141"/>
        <end position="164"/>
    </location>
</feature>
<feature type="transmembrane region" description="Helical" evidence="1">
    <location>
        <begin position="100"/>
        <end position="129"/>
    </location>
</feature>
<feature type="transmembrane region" description="Helical" evidence="1">
    <location>
        <begin position="70"/>
        <end position="88"/>
    </location>
</feature>
<keyword evidence="1" id="KW-0472">Membrane</keyword>
<keyword evidence="1" id="KW-1133">Transmembrane helix</keyword>
<keyword evidence="4" id="KW-1185">Reference proteome</keyword>
<sequence length="345" mass="40498">MQTDRNEVIDFLRFLGLSLIILAHLYPPPWLFQLRNFDVPLMVLVSGLTHSLQPKKLNPIDFVAKRVKRLVYPAWTFLTLYFLCLTMFELKFDKLTFANVFHSYTFISGIGFVWIFRVFIITSALAPLVDRFNKKLRSNNTYLIILLCCFLSYEFLLLIEWKVILGAKHYLYFSSIVFYGIFYTLIFSLGTRLLSFNLNQICYVLISAILLFIGYAFYFLHITGSIPATQHFKYPPQLYYLSYSLMLCIICYLISPTAHKVIASWPTLNLLIRFISRNSLWIYFYHIIFIKINIKEQIPNLLLSYAFIYTASVICCFLQLSMVSKSLLLFSGNRTKQYIRLMFTG</sequence>
<dbReference type="RefSeq" id="WP_146382021.1">
    <property type="nucleotide sequence ID" value="NZ_VOEJ01000005.1"/>
</dbReference>
<evidence type="ECO:0000259" key="2">
    <source>
        <dbReference type="Pfam" id="PF01757"/>
    </source>
</evidence>
<dbReference type="InterPro" id="IPR002656">
    <property type="entry name" value="Acyl_transf_3_dom"/>
</dbReference>
<keyword evidence="3" id="KW-0012">Acyltransferase</keyword>
<keyword evidence="1" id="KW-0812">Transmembrane</keyword>
<feature type="transmembrane region" description="Helical" evidence="1">
    <location>
        <begin position="170"/>
        <end position="189"/>
    </location>
</feature>
<name>A0A563UBY4_9SPHI</name>
<dbReference type="OrthoDB" id="9816048at2"/>
<keyword evidence="3" id="KW-0808">Transferase</keyword>
<feature type="transmembrane region" description="Helical" evidence="1">
    <location>
        <begin position="240"/>
        <end position="258"/>
    </location>
</feature>
<dbReference type="Pfam" id="PF01757">
    <property type="entry name" value="Acyl_transf_3"/>
    <property type="match status" value="1"/>
</dbReference>